<dbReference type="Gene3D" id="3.40.1660.10">
    <property type="entry name" value="EreA-like (biosynthetic domain)"/>
    <property type="match status" value="1"/>
</dbReference>
<dbReference type="Gene3D" id="3.30.1870.10">
    <property type="entry name" value="EreA-like, domain 2"/>
    <property type="match status" value="1"/>
</dbReference>
<dbReference type="InterPro" id="IPR007815">
    <property type="entry name" value="Emycin_Estase"/>
</dbReference>
<evidence type="ECO:0000313" key="2">
    <source>
        <dbReference type="EMBL" id="CDZ98999.1"/>
    </source>
</evidence>
<accession>A0A078LYC7</accession>
<feature type="chain" id="PRO_5039388620" evidence="1">
    <location>
        <begin position="20"/>
        <end position="405"/>
    </location>
</feature>
<evidence type="ECO:0000313" key="3">
    <source>
        <dbReference type="Proteomes" id="UP000044136"/>
    </source>
</evidence>
<gene>
    <name evidence="2" type="ORF">BN1048_00118</name>
</gene>
<dbReference type="eggNOG" id="COG2312">
    <property type="taxonomic scope" value="Bacteria"/>
</dbReference>
<sequence>MKTKLIFSFILLFFLIACSNTEEEIIELQSDDGFEQIADFLDQNDVLVLGESTHGSEDIDHLKLELIEYLNQHSNYNVLALESSKAELNYYNSKANDLTPEIIQNEAVADMFRRDSFNQLFEDVYSRSIELEIQGINWQPVVYNNSHFNAYYSENIAKEIAPYNEDSANSFLQNEYRIREISKDTVFIDGYNLPFDELNEIQTGYEKILSSEYFNELDESTREFIKNRITILDGPLSVDFAGQYDNADDDYYSRRGLGMFNNVSELVEDGNKVILWVHNFHILKNPSSVSYPNDEQGEYMAQEFNSLGLYLDQADFKTYMIGVYFNQANQFDSLYFENEDLEHITDENYLEGILSGYDKEKIFIDLDSAEWSKETLNSYHEGFIEQQFIPREQYDGIIYIDKIEN</sequence>
<dbReference type="STRING" id="1461582.BN1048_00118"/>
<evidence type="ECO:0000256" key="1">
    <source>
        <dbReference type="SAM" id="SignalP"/>
    </source>
</evidence>
<dbReference type="EMBL" id="CCSE01000001">
    <property type="protein sequence ID" value="CDZ98999.1"/>
    <property type="molecule type" value="Genomic_DNA"/>
</dbReference>
<keyword evidence="1" id="KW-0732">Signal</keyword>
<dbReference type="SUPFAM" id="SSF159501">
    <property type="entry name" value="EreA/ChaN-like"/>
    <property type="match status" value="1"/>
</dbReference>
<dbReference type="PROSITE" id="PS51257">
    <property type="entry name" value="PROKAR_LIPOPROTEIN"/>
    <property type="match status" value="1"/>
</dbReference>
<organism evidence="2 3">
    <name type="scientific">Jeotgalicoccus saudimassiliensis</name>
    <dbReference type="NCBI Taxonomy" id="1461582"/>
    <lineage>
        <taxon>Bacteria</taxon>
        <taxon>Bacillati</taxon>
        <taxon>Bacillota</taxon>
        <taxon>Bacilli</taxon>
        <taxon>Bacillales</taxon>
        <taxon>Staphylococcaceae</taxon>
        <taxon>Jeotgalicoccus</taxon>
    </lineage>
</organism>
<dbReference type="RefSeq" id="WP_035807427.1">
    <property type="nucleotide sequence ID" value="NZ_CCSE01000001.1"/>
</dbReference>
<protein>
    <submittedName>
        <fullName evidence="2">Erythromycin esterase</fullName>
    </submittedName>
</protein>
<dbReference type="AlphaFoldDB" id="A0A078LYC7"/>
<dbReference type="Pfam" id="PF05139">
    <property type="entry name" value="Erythro_esteras"/>
    <property type="match status" value="1"/>
</dbReference>
<dbReference type="HOGENOM" id="CLU_026490_0_0_9"/>
<proteinExistence type="predicted"/>
<dbReference type="Gene3D" id="1.20.1440.30">
    <property type="entry name" value="Biosynthetic Protein domain"/>
    <property type="match status" value="1"/>
</dbReference>
<reference evidence="2 3" key="1">
    <citation type="submission" date="2014-07" db="EMBL/GenBank/DDBJ databases">
        <authorList>
            <person name="Urmite Genomes Urmite Genomes"/>
        </authorList>
    </citation>
    <scope>NUCLEOTIDE SEQUENCE [LARGE SCALE GENOMIC DNA]</scope>
    <source>
        <strain evidence="2 3">13MG44_air</strain>
    </source>
</reference>
<dbReference type="GO" id="GO:0046677">
    <property type="term" value="P:response to antibiotic"/>
    <property type="evidence" value="ECO:0007669"/>
    <property type="project" value="InterPro"/>
</dbReference>
<dbReference type="Proteomes" id="UP000044136">
    <property type="component" value="Unassembled WGS sequence"/>
</dbReference>
<name>A0A078LYC7_9STAP</name>
<keyword evidence="3" id="KW-1185">Reference proteome</keyword>
<feature type="signal peptide" evidence="1">
    <location>
        <begin position="1"/>
        <end position="19"/>
    </location>
</feature>
<dbReference type="OrthoDB" id="9810066at2"/>